<dbReference type="Proteomes" id="UP000054423">
    <property type="component" value="Unassembled WGS sequence"/>
</dbReference>
<dbReference type="EMBL" id="KI680502">
    <property type="protein sequence ID" value="ETL89604.1"/>
    <property type="molecule type" value="Genomic_DNA"/>
</dbReference>
<organism evidence="2">
    <name type="scientific">Phytophthora nicotianae</name>
    <name type="common">Potato buckeye rot agent</name>
    <name type="synonym">Phytophthora parasitica</name>
    <dbReference type="NCBI Taxonomy" id="4792"/>
    <lineage>
        <taxon>Eukaryota</taxon>
        <taxon>Sar</taxon>
        <taxon>Stramenopiles</taxon>
        <taxon>Oomycota</taxon>
        <taxon>Peronosporomycetes</taxon>
        <taxon>Peronosporales</taxon>
        <taxon>Peronosporaceae</taxon>
        <taxon>Phytophthora</taxon>
    </lineage>
</organism>
<name>W2KYF1_PHYNI</name>
<protein>
    <submittedName>
        <fullName evidence="2">Uncharacterized protein</fullName>
    </submittedName>
</protein>
<evidence type="ECO:0000313" key="2">
    <source>
        <dbReference type="EMBL" id="ETL89604.1"/>
    </source>
</evidence>
<accession>W2KYF1</accession>
<feature type="compositionally biased region" description="Low complexity" evidence="1">
    <location>
        <begin position="33"/>
        <end position="49"/>
    </location>
</feature>
<proteinExistence type="predicted"/>
<feature type="non-terminal residue" evidence="2">
    <location>
        <position position="1"/>
    </location>
</feature>
<dbReference type="AlphaFoldDB" id="W2KYF1"/>
<feature type="region of interest" description="Disordered" evidence="1">
    <location>
        <begin position="1"/>
        <end position="49"/>
    </location>
</feature>
<reference evidence="2" key="1">
    <citation type="submission" date="2013-11" db="EMBL/GenBank/DDBJ databases">
        <title>The Genome Sequence of Phytophthora parasitica CHvinca01.</title>
        <authorList>
            <consortium name="The Broad Institute Genomics Platform"/>
            <person name="Russ C."/>
            <person name="Tyler B."/>
            <person name="Panabieres F."/>
            <person name="Shan W."/>
            <person name="Tripathy S."/>
            <person name="Grunwald N."/>
            <person name="Machado M."/>
            <person name="Johnson C.S."/>
            <person name="Arredondo F."/>
            <person name="Hong C."/>
            <person name="Coffey M."/>
            <person name="Young S.K."/>
            <person name="Zeng Q."/>
            <person name="Gargeya S."/>
            <person name="Fitzgerald M."/>
            <person name="Abouelleil A."/>
            <person name="Alvarado L."/>
            <person name="Chapman S.B."/>
            <person name="Gainer-Dewar J."/>
            <person name="Goldberg J."/>
            <person name="Griggs A."/>
            <person name="Gujja S."/>
            <person name="Hansen M."/>
            <person name="Howarth C."/>
            <person name="Imamovic A."/>
            <person name="Ireland A."/>
            <person name="Larimer J."/>
            <person name="McCowan C."/>
            <person name="Murphy C."/>
            <person name="Pearson M."/>
            <person name="Poon T.W."/>
            <person name="Priest M."/>
            <person name="Roberts A."/>
            <person name="Saif S."/>
            <person name="Shea T."/>
            <person name="Sykes S."/>
            <person name="Wortman J."/>
            <person name="Nusbaum C."/>
            <person name="Birren B."/>
        </authorList>
    </citation>
    <scope>NUCLEOTIDE SEQUENCE [LARGE SCALE GENOMIC DNA]</scope>
    <source>
        <strain evidence="2">CHvinca01</strain>
    </source>
</reference>
<sequence>HWKNGALVPKPGDQARGGIRARRPARLTGEGTSDAADGGKSGSDGSNQQ</sequence>
<gene>
    <name evidence="2" type="ORF">L917_11490</name>
</gene>
<evidence type="ECO:0000256" key="1">
    <source>
        <dbReference type="SAM" id="MobiDB-lite"/>
    </source>
</evidence>